<comment type="subcellular location">
    <subcellularLocation>
        <location evidence="1">Membrane</location>
        <topology evidence="1">Multi-pass membrane protein</topology>
    </subcellularLocation>
</comment>
<evidence type="ECO:0000256" key="2">
    <source>
        <dbReference type="ARBA" id="ARBA00022692"/>
    </source>
</evidence>
<organism evidence="6 7">
    <name type="scientific">Burkholderia cenocepacia</name>
    <dbReference type="NCBI Taxonomy" id="95486"/>
    <lineage>
        <taxon>Bacteria</taxon>
        <taxon>Pseudomonadati</taxon>
        <taxon>Pseudomonadota</taxon>
        <taxon>Betaproteobacteria</taxon>
        <taxon>Burkholderiales</taxon>
        <taxon>Burkholderiaceae</taxon>
        <taxon>Burkholderia</taxon>
        <taxon>Burkholderia cepacia complex</taxon>
    </lineage>
</organism>
<feature type="transmembrane region" description="Helical" evidence="5">
    <location>
        <begin position="168"/>
        <end position="187"/>
    </location>
</feature>
<dbReference type="InterPro" id="IPR051788">
    <property type="entry name" value="MFS_Transporter"/>
</dbReference>
<reference evidence="6 7" key="1">
    <citation type="submission" date="2016-08" db="EMBL/GenBank/DDBJ databases">
        <authorList>
            <person name="Seilhamer J.J."/>
        </authorList>
    </citation>
    <scope>NUCLEOTIDE SEQUENCE [LARGE SCALE GENOMIC DNA]</scope>
    <source>
        <strain evidence="6 7">VC14762</strain>
    </source>
</reference>
<evidence type="ECO:0000256" key="5">
    <source>
        <dbReference type="SAM" id="Phobius"/>
    </source>
</evidence>
<dbReference type="AlphaFoldDB" id="A0A1V2W1Z6"/>
<feature type="transmembrane region" description="Helical" evidence="5">
    <location>
        <begin position="105"/>
        <end position="131"/>
    </location>
</feature>
<dbReference type="SUPFAM" id="SSF103473">
    <property type="entry name" value="MFS general substrate transporter"/>
    <property type="match status" value="1"/>
</dbReference>
<dbReference type="Gene3D" id="1.20.1250.20">
    <property type="entry name" value="MFS general substrate transporter like domains"/>
    <property type="match status" value="2"/>
</dbReference>
<dbReference type="PANTHER" id="PTHR23514:SF13">
    <property type="entry name" value="INNER MEMBRANE PROTEIN YBJJ"/>
    <property type="match status" value="1"/>
</dbReference>
<dbReference type="CDD" id="cd17393">
    <property type="entry name" value="MFS_MosC_like"/>
    <property type="match status" value="1"/>
</dbReference>
<evidence type="ECO:0000256" key="4">
    <source>
        <dbReference type="ARBA" id="ARBA00023136"/>
    </source>
</evidence>
<dbReference type="OrthoDB" id="9810941at2"/>
<protein>
    <submittedName>
        <fullName evidence="6">MFS transporter</fullName>
    </submittedName>
</protein>
<evidence type="ECO:0000256" key="1">
    <source>
        <dbReference type="ARBA" id="ARBA00004141"/>
    </source>
</evidence>
<dbReference type="Proteomes" id="UP000188543">
    <property type="component" value="Unassembled WGS sequence"/>
</dbReference>
<feature type="transmembrane region" description="Helical" evidence="5">
    <location>
        <begin position="52"/>
        <end position="75"/>
    </location>
</feature>
<keyword evidence="2 5" id="KW-0812">Transmembrane</keyword>
<dbReference type="PANTHER" id="PTHR23514">
    <property type="entry name" value="BYPASS OF STOP CODON PROTEIN 6"/>
    <property type="match status" value="1"/>
</dbReference>
<feature type="transmembrane region" description="Helical" evidence="5">
    <location>
        <begin position="247"/>
        <end position="263"/>
    </location>
</feature>
<feature type="transmembrane region" description="Helical" evidence="5">
    <location>
        <begin position="82"/>
        <end position="99"/>
    </location>
</feature>
<dbReference type="GO" id="GO:0016020">
    <property type="term" value="C:membrane"/>
    <property type="evidence" value="ECO:0007669"/>
    <property type="project" value="UniProtKB-SubCell"/>
</dbReference>
<accession>A0A1V2W1Z6</accession>
<feature type="transmembrane region" description="Helical" evidence="5">
    <location>
        <begin position="22"/>
        <end position="40"/>
    </location>
</feature>
<dbReference type="RefSeq" id="WP_077021511.1">
    <property type="nucleotide sequence ID" value="NZ_CADETK010000030.1"/>
</dbReference>
<comment type="caution">
    <text evidence="6">The sequence shown here is derived from an EMBL/GenBank/DDBJ whole genome shotgun (WGS) entry which is preliminary data.</text>
</comment>
<feature type="transmembrane region" description="Helical" evidence="5">
    <location>
        <begin position="360"/>
        <end position="382"/>
    </location>
</feature>
<evidence type="ECO:0000313" key="6">
    <source>
        <dbReference type="EMBL" id="ONU84019.1"/>
    </source>
</evidence>
<evidence type="ECO:0000256" key="3">
    <source>
        <dbReference type="ARBA" id="ARBA00022989"/>
    </source>
</evidence>
<gene>
    <name evidence="6" type="ORF">A8E72_19520</name>
</gene>
<sequence length="388" mass="40342">MSTFAVDGESRGGVWERVSTRAGFYSFGFILSAWAPLAPLAKSRIGLSDGGFGLALLWFGVGSLVAMPIGSAAVARIGCRRMILLAGPVTCACLFGLASTDRADILSACLFLFGFGIGATESAMNLQAAVVQRRYDEPLMSGFHAWCSVGTIAGSAGVSTLLSVRISPVGSVACVLAVMVILWPVVGRHFIGRTGAAHARGLARPTGYIVWIGVLCFVAFLAEGAVLDWSGVFLVTEKAFPRSSAGYGYAAFALAMTIARLTGDRLARVLGTRSILVAGSVGTAAALVALVFARHWMILIALFAAVGFGLANIVPLFFLHVSRQRKMRVELAMPIVATLGYAGMLAGPAVLGAIGETAGLSVSLLTIAAMLLPIAVSAHTIVSRDICK</sequence>
<feature type="transmembrane region" description="Helical" evidence="5">
    <location>
        <begin position="275"/>
        <end position="292"/>
    </location>
</feature>
<feature type="transmembrane region" description="Helical" evidence="5">
    <location>
        <begin position="208"/>
        <end position="227"/>
    </location>
</feature>
<dbReference type="EMBL" id="MUTJ01000057">
    <property type="protein sequence ID" value="ONU84019.1"/>
    <property type="molecule type" value="Genomic_DNA"/>
</dbReference>
<feature type="transmembrane region" description="Helical" evidence="5">
    <location>
        <begin position="298"/>
        <end position="319"/>
    </location>
</feature>
<evidence type="ECO:0000313" key="7">
    <source>
        <dbReference type="Proteomes" id="UP000188543"/>
    </source>
</evidence>
<feature type="transmembrane region" description="Helical" evidence="5">
    <location>
        <begin position="331"/>
        <end position="354"/>
    </location>
</feature>
<proteinExistence type="predicted"/>
<keyword evidence="3 5" id="KW-1133">Transmembrane helix</keyword>
<dbReference type="InterPro" id="IPR036259">
    <property type="entry name" value="MFS_trans_sf"/>
</dbReference>
<name>A0A1V2W1Z6_9BURK</name>
<feature type="transmembrane region" description="Helical" evidence="5">
    <location>
        <begin position="143"/>
        <end position="162"/>
    </location>
</feature>
<keyword evidence="4 5" id="KW-0472">Membrane</keyword>